<evidence type="ECO:0000313" key="3">
    <source>
        <dbReference type="Proteomes" id="UP000504638"/>
    </source>
</evidence>
<sequence length="157" mass="17368">MLCHSPQGYGPATMRDAASRSVKGRLMLYGVALQVAVVVQSGLWGLRLAINGQQGMSRIRGRRVGNDCSSADAKFIHTLKRARRCRNRDEPRRVETAGGWMGERMRDLFRDVTLLKPPVLSRDDAYPVGGNGAQRIRDGVPGAYRQQGILMTAIQVF</sequence>
<evidence type="ECO:0000256" key="1">
    <source>
        <dbReference type="SAM" id="Phobius"/>
    </source>
</evidence>
<accession>A0A6G1FVE4</accession>
<protein>
    <submittedName>
        <fullName evidence="2 4">Uncharacterized protein</fullName>
    </submittedName>
</protein>
<evidence type="ECO:0000313" key="4">
    <source>
        <dbReference type="RefSeq" id="XP_033531262.1"/>
    </source>
</evidence>
<dbReference type="RefSeq" id="XP_033531262.1">
    <property type="nucleotide sequence ID" value="XM_033673963.1"/>
</dbReference>
<reference evidence="4" key="3">
    <citation type="submission" date="2025-04" db="UniProtKB">
        <authorList>
            <consortium name="RefSeq"/>
        </authorList>
    </citation>
    <scope>IDENTIFICATION</scope>
    <source>
        <strain evidence="4">CBS 781.70</strain>
    </source>
</reference>
<keyword evidence="1" id="KW-0812">Transmembrane</keyword>
<dbReference type="Proteomes" id="UP000504638">
    <property type="component" value="Unplaced"/>
</dbReference>
<reference evidence="2 4" key="1">
    <citation type="submission" date="2020-01" db="EMBL/GenBank/DDBJ databases">
        <authorList>
            <consortium name="DOE Joint Genome Institute"/>
            <person name="Haridas S."/>
            <person name="Albert R."/>
            <person name="Binder M."/>
            <person name="Bloem J."/>
            <person name="Labutti K."/>
            <person name="Salamov A."/>
            <person name="Andreopoulos B."/>
            <person name="Baker S.E."/>
            <person name="Barry K."/>
            <person name="Bills G."/>
            <person name="Bluhm B.H."/>
            <person name="Cannon C."/>
            <person name="Castanera R."/>
            <person name="Culley D.E."/>
            <person name="Daum C."/>
            <person name="Ezra D."/>
            <person name="Gonzalez J.B."/>
            <person name="Henrissat B."/>
            <person name="Kuo A."/>
            <person name="Liang C."/>
            <person name="Lipzen A."/>
            <person name="Lutzoni F."/>
            <person name="Magnuson J."/>
            <person name="Mondo S."/>
            <person name="Nolan M."/>
            <person name="Ohm R."/>
            <person name="Pangilinan J."/>
            <person name="Park H.-J."/>
            <person name="Ramirez L."/>
            <person name="Alfaro M."/>
            <person name="Sun H."/>
            <person name="Tritt A."/>
            <person name="Yoshinaga Y."/>
            <person name="Zwiers L.-H."/>
            <person name="Turgeon B.G."/>
            <person name="Goodwin S.B."/>
            <person name="Spatafora J.W."/>
            <person name="Crous P.W."/>
            <person name="Grigoriev I.V."/>
        </authorList>
    </citation>
    <scope>NUCLEOTIDE SEQUENCE</scope>
    <source>
        <strain evidence="2 4">CBS 781.70</strain>
    </source>
</reference>
<feature type="transmembrane region" description="Helical" evidence="1">
    <location>
        <begin position="26"/>
        <end position="50"/>
    </location>
</feature>
<keyword evidence="1" id="KW-0472">Membrane</keyword>
<dbReference type="AlphaFoldDB" id="A0A6G1FVE4"/>
<name>A0A6G1FVE4_9PEZI</name>
<gene>
    <name evidence="2 4" type="ORF">P152DRAFT_155407</name>
</gene>
<keyword evidence="3" id="KW-1185">Reference proteome</keyword>
<dbReference type="GeneID" id="54414533"/>
<evidence type="ECO:0000313" key="2">
    <source>
        <dbReference type="EMBL" id="KAF1809631.1"/>
    </source>
</evidence>
<keyword evidence="1" id="KW-1133">Transmembrane helix</keyword>
<organism evidence="2">
    <name type="scientific">Eremomyces bilateralis CBS 781.70</name>
    <dbReference type="NCBI Taxonomy" id="1392243"/>
    <lineage>
        <taxon>Eukaryota</taxon>
        <taxon>Fungi</taxon>
        <taxon>Dikarya</taxon>
        <taxon>Ascomycota</taxon>
        <taxon>Pezizomycotina</taxon>
        <taxon>Dothideomycetes</taxon>
        <taxon>Dothideomycetes incertae sedis</taxon>
        <taxon>Eremomycetales</taxon>
        <taxon>Eremomycetaceae</taxon>
        <taxon>Eremomyces</taxon>
    </lineage>
</organism>
<proteinExistence type="predicted"/>
<dbReference type="EMBL" id="ML975171">
    <property type="protein sequence ID" value="KAF1809631.1"/>
    <property type="molecule type" value="Genomic_DNA"/>
</dbReference>
<reference evidence="4" key="2">
    <citation type="submission" date="2020-04" db="EMBL/GenBank/DDBJ databases">
        <authorList>
            <consortium name="NCBI Genome Project"/>
        </authorList>
    </citation>
    <scope>NUCLEOTIDE SEQUENCE</scope>
    <source>
        <strain evidence="4">CBS 781.70</strain>
    </source>
</reference>